<dbReference type="RefSeq" id="WP_208097724.1">
    <property type="nucleotide sequence ID" value="NZ_JAGDYM010000009.1"/>
</dbReference>
<keyword evidence="5 6" id="KW-0234">DNA repair</keyword>
<gene>
    <name evidence="6" type="primary">ruvA</name>
    <name evidence="9" type="ORF">J4H92_08395</name>
</gene>
<reference evidence="9" key="1">
    <citation type="submission" date="2021-03" db="EMBL/GenBank/DDBJ databases">
        <title>Leucobacter chromiisoli sp. nov., isolated from chromium-containing soil of chemical plant.</title>
        <authorList>
            <person name="Xu Z."/>
        </authorList>
    </citation>
    <scope>NUCLEOTIDE SEQUENCE</scope>
    <source>
        <strain evidence="9">S27</strain>
    </source>
</reference>
<dbReference type="GO" id="GO:0005737">
    <property type="term" value="C:cytoplasm"/>
    <property type="evidence" value="ECO:0007669"/>
    <property type="project" value="UniProtKB-SubCell"/>
</dbReference>
<evidence type="ECO:0000313" key="9">
    <source>
        <dbReference type="EMBL" id="MBO1901966.1"/>
    </source>
</evidence>
<dbReference type="InterPro" id="IPR011114">
    <property type="entry name" value="RuvA_C"/>
</dbReference>
<evidence type="ECO:0000256" key="5">
    <source>
        <dbReference type="ARBA" id="ARBA00023204"/>
    </source>
</evidence>
<dbReference type="Pfam" id="PF07499">
    <property type="entry name" value="RuvA_C"/>
    <property type="match status" value="1"/>
</dbReference>
<dbReference type="GO" id="GO:0006310">
    <property type="term" value="P:DNA recombination"/>
    <property type="evidence" value="ECO:0007669"/>
    <property type="project" value="UniProtKB-UniRule"/>
</dbReference>
<comment type="subunit">
    <text evidence="6">Homotetramer. Forms an RuvA(8)-RuvB(12)-Holliday junction (HJ) complex. HJ DNA is sandwiched between 2 RuvA tetramers; dsDNA enters through RuvA and exits via RuvB. An RuvB hexamer assembles on each DNA strand where it exits the tetramer. Each RuvB hexamer is contacted by two RuvA subunits (via domain III) on 2 adjacent RuvB subunits; this complex drives branch migration. In the full resolvosome a probable DNA-RuvA(4)-RuvB(12)-RuvC(2) complex forms which resolves the HJ.</text>
</comment>
<dbReference type="Gene3D" id="2.40.50.140">
    <property type="entry name" value="Nucleic acid-binding proteins"/>
    <property type="match status" value="1"/>
</dbReference>
<evidence type="ECO:0000256" key="6">
    <source>
        <dbReference type="HAMAP-Rule" id="MF_00031"/>
    </source>
</evidence>
<comment type="caution">
    <text evidence="6">Lacks conserved residue(s) required for the propagation of feature annotation.</text>
</comment>
<organism evidence="9 10">
    <name type="scientific">Leucobacter weissii</name>
    <dbReference type="NCBI Taxonomy" id="1983706"/>
    <lineage>
        <taxon>Bacteria</taxon>
        <taxon>Bacillati</taxon>
        <taxon>Actinomycetota</taxon>
        <taxon>Actinomycetes</taxon>
        <taxon>Micrococcales</taxon>
        <taxon>Microbacteriaceae</taxon>
        <taxon>Leucobacter</taxon>
    </lineage>
</organism>
<keyword evidence="1 6" id="KW-0963">Cytoplasm</keyword>
<keyword evidence="3 6" id="KW-0238">DNA-binding</keyword>
<dbReference type="Pfam" id="PF01330">
    <property type="entry name" value="RuvA_N"/>
    <property type="match status" value="1"/>
</dbReference>
<comment type="similarity">
    <text evidence="6">Belongs to the RuvA family.</text>
</comment>
<dbReference type="InterPro" id="IPR010994">
    <property type="entry name" value="RuvA_2-like"/>
</dbReference>
<feature type="domain" description="DNA helicase Holliday junction RuvA type" evidence="7">
    <location>
        <begin position="1"/>
        <end position="60"/>
    </location>
</feature>
<name>A0A939MJZ7_9MICO</name>
<sequence>MIASVRGEVLSAGAGWVVVGVGGVGLRVEVPGRIPGLHPGEPVALHTQLVVREDSLTLFGFASESELEVFGILLGVSGVGPRSALGVLTELTPAQIAAAAAQEDEKPFRKVSGIGPKTAKLIAVQLGGKLDPRRFANEGLGPEADADGKAGSEDLVTRVLVTQGLIGLGYAEAQAETAVQDAVDAGAPADQAGLLRSALALLQAPRGGARAPGAGGASGGRR</sequence>
<comment type="subcellular location">
    <subcellularLocation>
        <location evidence="6">Cytoplasm</location>
    </subcellularLocation>
</comment>
<dbReference type="InterPro" id="IPR012340">
    <property type="entry name" value="NA-bd_OB-fold"/>
</dbReference>
<dbReference type="GO" id="GO:0009378">
    <property type="term" value="F:four-way junction helicase activity"/>
    <property type="evidence" value="ECO:0007669"/>
    <property type="project" value="InterPro"/>
</dbReference>
<dbReference type="Pfam" id="PF14520">
    <property type="entry name" value="HHH_5"/>
    <property type="match status" value="1"/>
</dbReference>
<dbReference type="GO" id="GO:0048476">
    <property type="term" value="C:Holliday junction resolvase complex"/>
    <property type="evidence" value="ECO:0007669"/>
    <property type="project" value="UniProtKB-UniRule"/>
</dbReference>
<dbReference type="GO" id="GO:0009379">
    <property type="term" value="C:Holliday junction helicase complex"/>
    <property type="evidence" value="ECO:0007669"/>
    <property type="project" value="InterPro"/>
</dbReference>
<dbReference type="SUPFAM" id="SSF47781">
    <property type="entry name" value="RuvA domain 2-like"/>
    <property type="match status" value="1"/>
</dbReference>
<dbReference type="InterPro" id="IPR013849">
    <property type="entry name" value="DNA_helicase_Holl-junc_RuvA_I"/>
</dbReference>
<dbReference type="NCBIfam" id="TIGR00084">
    <property type="entry name" value="ruvA"/>
    <property type="match status" value="1"/>
</dbReference>
<dbReference type="HAMAP" id="MF_00031">
    <property type="entry name" value="DNA_HJ_migration_RuvA"/>
    <property type="match status" value="1"/>
</dbReference>
<dbReference type="Gene3D" id="1.10.150.20">
    <property type="entry name" value="5' to 3' exonuclease, C-terminal subdomain"/>
    <property type="match status" value="1"/>
</dbReference>
<dbReference type="SUPFAM" id="SSF46929">
    <property type="entry name" value="DNA helicase RuvA subunit, C-terminal domain"/>
    <property type="match status" value="1"/>
</dbReference>
<protein>
    <recommendedName>
        <fullName evidence="6">Holliday junction branch migration complex subunit RuvA</fullName>
    </recommendedName>
</protein>
<dbReference type="Proteomes" id="UP000664382">
    <property type="component" value="Unassembled WGS sequence"/>
</dbReference>
<evidence type="ECO:0000256" key="3">
    <source>
        <dbReference type="ARBA" id="ARBA00023125"/>
    </source>
</evidence>
<dbReference type="EMBL" id="JAGDYM010000009">
    <property type="protein sequence ID" value="MBO1901966.1"/>
    <property type="molecule type" value="Genomic_DNA"/>
</dbReference>
<dbReference type="SUPFAM" id="SSF50249">
    <property type="entry name" value="Nucleic acid-binding proteins"/>
    <property type="match status" value="1"/>
</dbReference>
<dbReference type="GO" id="GO:0006281">
    <property type="term" value="P:DNA repair"/>
    <property type="evidence" value="ECO:0007669"/>
    <property type="project" value="UniProtKB-UniRule"/>
</dbReference>
<feature type="region of interest" description="Domain III" evidence="6">
    <location>
        <begin position="153"/>
        <end position="222"/>
    </location>
</feature>
<dbReference type="GO" id="GO:0000400">
    <property type="term" value="F:four-way junction DNA binding"/>
    <property type="evidence" value="ECO:0007669"/>
    <property type="project" value="UniProtKB-UniRule"/>
</dbReference>
<keyword evidence="4 6" id="KW-0233">DNA recombination</keyword>
<dbReference type="CDD" id="cd14332">
    <property type="entry name" value="UBA_RuvA_C"/>
    <property type="match status" value="1"/>
</dbReference>
<comment type="domain">
    <text evidence="6">Has three domains with a flexible linker between the domains II and III and assumes an 'L' shape. Domain III is highly mobile and contacts RuvB.</text>
</comment>
<dbReference type="InterPro" id="IPR036267">
    <property type="entry name" value="RuvA_C_sf"/>
</dbReference>
<evidence type="ECO:0000259" key="8">
    <source>
        <dbReference type="Pfam" id="PF07499"/>
    </source>
</evidence>
<dbReference type="Gene3D" id="1.10.8.10">
    <property type="entry name" value="DNA helicase RuvA subunit, C-terminal domain"/>
    <property type="match status" value="1"/>
</dbReference>
<evidence type="ECO:0000256" key="2">
    <source>
        <dbReference type="ARBA" id="ARBA00022763"/>
    </source>
</evidence>
<proteinExistence type="inferred from homology"/>
<evidence type="ECO:0000313" key="10">
    <source>
        <dbReference type="Proteomes" id="UP000664382"/>
    </source>
</evidence>
<dbReference type="InterPro" id="IPR000085">
    <property type="entry name" value="RuvA"/>
</dbReference>
<dbReference type="AlphaFoldDB" id="A0A939MJZ7"/>
<comment type="caution">
    <text evidence="9">The sequence shown here is derived from an EMBL/GenBank/DDBJ whole genome shotgun (WGS) entry which is preliminary data.</text>
</comment>
<keyword evidence="10" id="KW-1185">Reference proteome</keyword>
<dbReference type="GO" id="GO:0005524">
    <property type="term" value="F:ATP binding"/>
    <property type="evidence" value="ECO:0007669"/>
    <property type="project" value="InterPro"/>
</dbReference>
<feature type="domain" description="Holliday junction DNA helicase RuvA C-terminal" evidence="8">
    <location>
        <begin position="161"/>
        <end position="203"/>
    </location>
</feature>
<comment type="function">
    <text evidence="6">The RuvA-RuvB-RuvC complex processes Holliday junction (HJ) DNA during genetic recombination and DNA repair, while the RuvA-RuvB complex plays an important role in the rescue of blocked DNA replication forks via replication fork reversal (RFR). RuvA specifically binds to HJ cruciform DNA, conferring on it an open structure. The RuvB hexamer acts as an ATP-dependent pump, pulling dsDNA into and through the RuvAB complex. HJ branch migration allows RuvC to scan DNA until it finds its consensus sequence, where it cleaves and resolves the cruciform DNA.</text>
</comment>
<evidence type="ECO:0000256" key="4">
    <source>
        <dbReference type="ARBA" id="ARBA00023172"/>
    </source>
</evidence>
<evidence type="ECO:0000256" key="1">
    <source>
        <dbReference type="ARBA" id="ARBA00022490"/>
    </source>
</evidence>
<keyword evidence="2 6" id="KW-0227">DNA damage</keyword>
<accession>A0A939MJZ7</accession>
<evidence type="ECO:0000259" key="7">
    <source>
        <dbReference type="Pfam" id="PF01330"/>
    </source>
</evidence>